<accession>X1MBF4</accession>
<dbReference type="AlphaFoldDB" id="X1MBF4"/>
<feature type="non-terminal residue" evidence="1">
    <location>
        <position position="1"/>
    </location>
</feature>
<reference evidence="1" key="1">
    <citation type="journal article" date="2014" name="Front. Microbiol.">
        <title>High frequency of phylogenetically diverse reductive dehalogenase-homologous genes in deep subseafloor sedimentary metagenomes.</title>
        <authorList>
            <person name="Kawai M."/>
            <person name="Futagami T."/>
            <person name="Toyoda A."/>
            <person name="Takaki Y."/>
            <person name="Nishi S."/>
            <person name="Hori S."/>
            <person name="Arai W."/>
            <person name="Tsubouchi T."/>
            <person name="Morono Y."/>
            <person name="Uchiyama I."/>
            <person name="Ito T."/>
            <person name="Fujiyama A."/>
            <person name="Inagaki F."/>
            <person name="Takami H."/>
        </authorList>
    </citation>
    <scope>NUCLEOTIDE SEQUENCE</scope>
    <source>
        <strain evidence="1">Expedition CK06-06</strain>
    </source>
</reference>
<dbReference type="InterPro" id="IPR058240">
    <property type="entry name" value="rSAM_sf"/>
</dbReference>
<protein>
    <submittedName>
        <fullName evidence="1">Uncharacterized protein</fullName>
    </submittedName>
</protein>
<dbReference type="InterPro" id="IPR013785">
    <property type="entry name" value="Aldolase_TIM"/>
</dbReference>
<evidence type="ECO:0000313" key="1">
    <source>
        <dbReference type="EMBL" id="GAI28957.1"/>
    </source>
</evidence>
<proteinExistence type="predicted"/>
<sequence>KKLCSNLSLEERQRIDVVLSLDGATPETHDQIRGVKGAWKRTVETIQMLKTLGVPRQANTI</sequence>
<organism evidence="1">
    <name type="scientific">marine sediment metagenome</name>
    <dbReference type="NCBI Taxonomy" id="412755"/>
    <lineage>
        <taxon>unclassified sequences</taxon>
        <taxon>metagenomes</taxon>
        <taxon>ecological metagenomes</taxon>
    </lineage>
</organism>
<dbReference type="Gene3D" id="3.20.20.70">
    <property type="entry name" value="Aldolase class I"/>
    <property type="match status" value="1"/>
</dbReference>
<dbReference type="EMBL" id="BARV01014065">
    <property type="protein sequence ID" value="GAI28957.1"/>
    <property type="molecule type" value="Genomic_DNA"/>
</dbReference>
<gene>
    <name evidence="1" type="ORF">S06H3_24895</name>
</gene>
<comment type="caution">
    <text evidence="1">The sequence shown here is derived from an EMBL/GenBank/DDBJ whole genome shotgun (WGS) entry which is preliminary data.</text>
</comment>
<name>X1MBF4_9ZZZZ</name>
<dbReference type="SUPFAM" id="SSF102114">
    <property type="entry name" value="Radical SAM enzymes"/>
    <property type="match status" value="1"/>
</dbReference>